<reference evidence="3 4" key="1">
    <citation type="journal article" date="2015" name="Genome Biol. Evol.">
        <title>Comparative Genomics of a Bacterivorous Green Alga Reveals Evolutionary Causalities and Consequences of Phago-Mixotrophic Mode of Nutrition.</title>
        <authorList>
            <person name="Burns J.A."/>
            <person name="Paasch A."/>
            <person name="Narechania A."/>
            <person name="Kim E."/>
        </authorList>
    </citation>
    <scope>NUCLEOTIDE SEQUENCE [LARGE SCALE GENOMIC DNA]</scope>
    <source>
        <strain evidence="3 4">PLY_AMNH</strain>
    </source>
</reference>
<dbReference type="EMBL" id="LGRX02000626">
    <property type="protein sequence ID" value="KAK3288051.1"/>
    <property type="molecule type" value="Genomic_DNA"/>
</dbReference>
<evidence type="ECO:0000259" key="2">
    <source>
        <dbReference type="PROSITE" id="PS50405"/>
    </source>
</evidence>
<organism evidence="3 4">
    <name type="scientific">Cymbomonas tetramitiformis</name>
    <dbReference type="NCBI Taxonomy" id="36881"/>
    <lineage>
        <taxon>Eukaryota</taxon>
        <taxon>Viridiplantae</taxon>
        <taxon>Chlorophyta</taxon>
        <taxon>Pyramimonadophyceae</taxon>
        <taxon>Pyramimonadales</taxon>
        <taxon>Pyramimonadaceae</taxon>
        <taxon>Cymbomonas</taxon>
    </lineage>
</organism>
<dbReference type="Gene3D" id="1.20.1050.10">
    <property type="match status" value="1"/>
</dbReference>
<dbReference type="GO" id="GO:0005737">
    <property type="term" value="C:cytoplasm"/>
    <property type="evidence" value="ECO:0007669"/>
    <property type="project" value="TreeGrafter"/>
</dbReference>
<dbReference type="Pfam" id="PF13410">
    <property type="entry name" value="GST_C_2"/>
    <property type="match status" value="1"/>
</dbReference>
<feature type="domain" description="GST C-terminal" evidence="2">
    <location>
        <begin position="354"/>
        <end position="442"/>
    </location>
</feature>
<dbReference type="SUPFAM" id="SSF52833">
    <property type="entry name" value="Thioredoxin-like"/>
    <property type="match status" value="1"/>
</dbReference>
<dbReference type="PANTHER" id="PTHR32419">
    <property type="entry name" value="GLUTATHIONYL-HYDROQUINONE REDUCTASE"/>
    <property type="match status" value="1"/>
</dbReference>
<dbReference type="InterPro" id="IPR036249">
    <property type="entry name" value="Thioredoxin-like_sf"/>
</dbReference>
<dbReference type="InterPro" id="IPR036282">
    <property type="entry name" value="Glutathione-S-Trfase_C_sf"/>
</dbReference>
<evidence type="ECO:0000313" key="3">
    <source>
        <dbReference type="EMBL" id="KAK3288051.1"/>
    </source>
</evidence>
<comment type="caution">
    <text evidence="3">The sequence shown here is derived from an EMBL/GenBank/DDBJ whole genome shotgun (WGS) entry which is preliminary data.</text>
</comment>
<name>A0AAE0H2W6_9CHLO</name>
<feature type="compositionally biased region" description="Low complexity" evidence="1">
    <location>
        <begin position="8"/>
        <end position="18"/>
    </location>
</feature>
<dbReference type="Gene3D" id="3.40.30.10">
    <property type="entry name" value="Glutaredoxin"/>
    <property type="match status" value="1"/>
</dbReference>
<protein>
    <recommendedName>
        <fullName evidence="2">GST C-terminal domain-containing protein</fullName>
    </recommendedName>
</protein>
<dbReference type="InterPro" id="IPR004045">
    <property type="entry name" value="Glutathione_S-Trfase_N"/>
</dbReference>
<dbReference type="AlphaFoldDB" id="A0AAE0H2W6"/>
<proteinExistence type="predicted"/>
<sequence length="442" mass="49320">MDDDEMDSSYNRYRSLSRYSRKGEKREPSEAQEEKSLGQQPAKLVKKTTDAGLQLYPYQEQVLALTGRVNGLIQERELELVLTGWVSGIVHEQARKMIRMAGWEATLQSLPLCAQSFVPKRDGRRRISPLREFAKTRSRRLSSHFGVRRPCIMSAGRHSDSDDSRATEEGFQLLKWAGGIVPQGALVQGAKGAWKATWLTFMKELAPQSKDGAYSRPGYSFTDAISSVPGTKYPVQAGRYHVYTGNACPWCHRVLLVLAIRGLRGDVGVGELQDNPEKATRGGWVFPGMKDPVSGCRDLYGVYNRAQPGFIGRCTAPCLIDTKTFKVVSNESSDIVRMLGSADFPGSNGVELYPEHLRSEIDSLNTLVYNKINNGVYKSGFATTQAAYDKAQKELYEGLDEMEQRLGKNRFLVGDRFTEADLRLYPTIIRPWPRGSPSGPTC</sequence>
<evidence type="ECO:0000256" key="1">
    <source>
        <dbReference type="SAM" id="MobiDB-lite"/>
    </source>
</evidence>
<dbReference type="PANTHER" id="PTHR32419:SF6">
    <property type="entry name" value="GLUTATHIONE S-TRANSFERASE OMEGA-LIKE 1-RELATED"/>
    <property type="match status" value="1"/>
</dbReference>
<dbReference type="InterPro" id="IPR010987">
    <property type="entry name" value="Glutathione-S-Trfase_C-like"/>
</dbReference>
<dbReference type="InterPro" id="IPR016639">
    <property type="entry name" value="GST_Omega/GSH"/>
</dbReference>
<dbReference type="PROSITE" id="PS50405">
    <property type="entry name" value="GST_CTER"/>
    <property type="match status" value="1"/>
</dbReference>
<dbReference type="SUPFAM" id="SSF47616">
    <property type="entry name" value="GST C-terminal domain-like"/>
    <property type="match status" value="1"/>
</dbReference>
<feature type="compositionally biased region" description="Basic and acidic residues" evidence="1">
    <location>
        <begin position="21"/>
        <end position="36"/>
    </location>
</feature>
<gene>
    <name evidence="3" type="ORF">CYMTET_4461</name>
</gene>
<dbReference type="Pfam" id="PF13409">
    <property type="entry name" value="GST_N_2"/>
    <property type="match status" value="1"/>
</dbReference>
<dbReference type="GO" id="GO:0004364">
    <property type="term" value="F:glutathione transferase activity"/>
    <property type="evidence" value="ECO:0007669"/>
    <property type="project" value="InterPro"/>
</dbReference>
<feature type="region of interest" description="Disordered" evidence="1">
    <location>
        <begin position="1"/>
        <end position="42"/>
    </location>
</feature>
<keyword evidence="4" id="KW-1185">Reference proteome</keyword>
<evidence type="ECO:0000313" key="4">
    <source>
        <dbReference type="Proteomes" id="UP001190700"/>
    </source>
</evidence>
<accession>A0AAE0H2W6</accession>
<dbReference type="Proteomes" id="UP001190700">
    <property type="component" value="Unassembled WGS sequence"/>
</dbReference>